<evidence type="ECO:0000256" key="2">
    <source>
        <dbReference type="PROSITE-ProRule" id="PRU00104"/>
    </source>
</evidence>
<dbReference type="SUPFAM" id="SSF56204">
    <property type="entry name" value="Hect, E3 ligase catalytic domain"/>
    <property type="match status" value="1"/>
</dbReference>
<dbReference type="Gene3D" id="3.30.2410.10">
    <property type="entry name" value="Hect, E3 ligase catalytic domain"/>
    <property type="match status" value="1"/>
</dbReference>
<dbReference type="Gene3D" id="3.30.2160.10">
    <property type="entry name" value="Hect, E3 ligase catalytic domain"/>
    <property type="match status" value="1"/>
</dbReference>
<dbReference type="Gene3D" id="1.10.8.10">
    <property type="entry name" value="DNA helicase RuvA subunit, C-terminal domain"/>
    <property type="match status" value="1"/>
</dbReference>
<dbReference type="SUPFAM" id="SSF159034">
    <property type="entry name" value="Mib/herc2 domain-like"/>
    <property type="match status" value="2"/>
</dbReference>
<dbReference type="InterPro" id="IPR009060">
    <property type="entry name" value="UBA-like_sf"/>
</dbReference>
<dbReference type="InterPro" id="IPR015940">
    <property type="entry name" value="UBA"/>
</dbReference>
<feature type="domain" description="HECT" evidence="6">
    <location>
        <begin position="4438"/>
        <end position="4788"/>
    </location>
</feature>
<feature type="domain" description="UBA" evidence="4">
    <location>
        <begin position="4009"/>
        <end position="4049"/>
    </location>
</feature>
<evidence type="ECO:0000259" key="6">
    <source>
        <dbReference type="PROSITE" id="PS50237"/>
    </source>
</evidence>
<protein>
    <recommendedName>
        <fullName evidence="10">HECT domain-containing protein</fullName>
    </recommendedName>
</protein>
<dbReference type="PANTHER" id="PTHR46654">
    <property type="entry name" value="E3 UBIQUITIN-PROTEIN LIGASE HECTD3"/>
    <property type="match status" value="1"/>
</dbReference>
<dbReference type="InterPro" id="IPR001870">
    <property type="entry name" value="B30.2/SPRY"/>
</dbReference>
<dbReference type="Proteomes" id="UP000286510">
    <property type="component" value="Unassembled WGS sequence"/>
</dbReference>
<proteinExistence type="predicted"/>
<dbReference type="SUPFAM" id="SSF49854">
    <property type="entry name" value="Spermadhesin, CUB domain"/>
    <property type="match status" value="1"/>
</dbReference>
<evidence type="ECO:0000259" key="4">
    <source>
        <dbReference type="PROSITE" id="PS50030"/>
    </source>
</evidence>
<dbReference type="Gene3D" id="2.60.120.920">
    <property type="match status" value="1"/>
</dbReference>
<dbReference type="PROSITE" id="PS50188">
    <property type="entry name" value="B302_SPRY"/>
    <property type="match status" value="1"/>
</dbReference>
<dbReference type="Pfam" id="PF06701">
    <property type="entry name" value="MIB_HERC2"/>
    <property type="match status" value="1"/>
</dbReference>
<feature type="active site" description="Glycyl thioester intermediate" evidence="2">
    <location>
        <position position="4751"/>
    </location>
</feature>
<feature type="region of interest" description="Disordered" evidence="3">
    <location>
        <begin position="82"/>
        <end position="115"/>
    </location>
</feature>
<dbReference type="Gene3D" id="2.60.120.200">
    <property type="match status" value="2"/>
</dbReference>
<dbReference type="InterPro" id="IPR013320">
    <property type="entry name" value="ConA-like_dom_sf"/>
</dbReference>
<evidence type="ECO:0008006" key="10">
    <source>
        <dbReference type="Google" id="ProtNLM"/>
    </source>
</evidence>
<dbReference type="SMART" id="SM00449">
    <property type="entry name" value="SPRY"/>
    <property type="match status" value="1"/>
</dbReference>
<dbReference type="GO" id="GO:0046872">
    <property type="term" value="F:metal ion binding"/>
    <property type="evidence" value="ECO:0007669"/>
    <property type="project" value="InterPro"/>
</dbReference>
<dbReference type="Pfam" id="PF00622">
    <property type="entry name" value="SPRY"/>
    <property type="match status" value="1"/>
</dbReference>
<dbReference type="PANTHER" id="PTHR46654:SF1">
    <property type="entry name" value="E3 UBIQUITIN-PROTEIN LIGASE HECTD3"/>
    <property type="match status" value="1"/>
</dbReference>
<keyword evidence="1 2" id="KW-0833">Ubl conjugation pathway</keyword>
<evidence type="ECO:0000256" key="1">
    <source>
        <dbReference type="ARBA" id="ARBA00022786"/>
    </source>
</evidence>
<dbReference type="SUPFAM" id="SSF46934">
    <property type="entry name" value="UBA-like"/>
    <property type="match status" value="1"/>
</dbReference>
<reference evidence="8 9" key="1">
    <citation type="submission" date="2018-08" db="EMBL/GenBank/DDBJ databases">
        <title>Aphanomyces genome sequencing and annotation.</title>
        <authorList>
            <person name="Minardi D."/>
            <person name="Oidtmann B."/>
            <person name="Van Der Giezen M."/>
            <person name="Studholme D.J."/>
        </authorList>
    </citation>
    <scope>NUCLEOTIDE SEQUENCE [LARGE SCALE GENOMIC DNA]</scope>
    <source>
        <strain evidence="8 9">FDL457</strain>
    </source>
</reference>
<dbReference type="Pfam" id="PF13385">
    <property type="entry name" value="Laminin_G_3"/>
    <property type="match status" value="2"/>
</dbReference>
<sequence length="4796" mass="529376">MNTDDIQWIRAPFSSLREESVLLERYASLQVSSSPASVALTLSNNISTTSTSTCVNGVTMSLDELNQDADVARLQLFARHPHTTAGASDDAAKDPSTTKPAKKRPKATTTSGVNVMSLVLKEPSLQGQSPEAAISTQRQAKKGALIERMFQAIDTCTPALGHRPLSSCPSSNLSLHEASHTTTFAPPRVLAPSSPSERHSFAQKLFSVASCRMQLTLLKAMPVDVRRACVVDLVASILDFPALALSGTSTQTAEDATLQAMYSFAQDIMTTDGPNAMADGMLLVLALGVATGQAHFLLHVASRLLSPDNGLNLWAESTCTVQYDRLFHRFQMSEPETSLGVLAASSLVHQLRIQPATTTDDSTSKVSIATDGAYLYMWSTATGLKKIGMGTGGSVLGRVYANVPAASYLPYFGPTRPVLRAVCGAVEVVALSPTLLETAPTVHDAFGDGQLLVVFKTIGNTNVIQDVLFDALERISLPATAVVVLAAFGTLVDVTPAIQHLSGHNHRGVFSDSMSPLANAQLLVVQSPLPGEHNIRFHLVQKGDVVFKPMPPVKSTSVVCIEKWLYLNVTCSETTPATLEFVQIGTTDLRVKSVVDIDVLEQRSNGVRLQWITEGDFLYDVRFRVESNIMDVHVYDLPVLSLAKTTLSWVRSVAIPLTSSQLTGSLKNIGEEALPCYTNGRTLAVVTRVDGAPSASSLCFQLDLQRNGKRTATLPTTAEALTSLATAAVCFDAATNMLWSVTSSRDTVEGYRTTNASPLVYIRDKVDHKGAVVSPVQAWNLIHQANPPSSGSHRWLVGIFAKLHEWAGCELKQDSVVRDELSLAVDICDETFHVLLHCITTYADRFCRGDVLHGWEEYVLMSSLVVLTANVRRLSVNEHAHLVHVVVTSRLAPTLSSLVRYPDLDHPIVQAALHLYKASLDIFYQGPVDQLALVATYLEHRSAHTLHASELPILKLVLQRLTSVETLHELVAHPTAFEYLDVLLSRSVKWHLENDAADDDDVARQLVAVVYAMTQALLWGYHRQRIPELGAWARFEAIVQAAIQLAQATPAERIDRLEHTLVGQVCPLLFTAMQHFPWTPAKTTYERMCDLLGQLVELVGPLNKQTSKCHDDQNETVVDTTTTVVQTVESAHDYANNMHLLTELTIPGASTLTITFDKRSRTEAAYDYVTFYKDESQTDFYGDEKYSGRGDDDDHNWPGVGSRPPLVIEAESCHVLFHTDGSGVDWGYKFTAVGLVVSHVTCLSLPWLAHVEETLMVLLTSMATTLVRGKAFTPLSTAETNQRVLLNSRLLQGGKQQTADHVVGFLKDLVDHPLDDESTTAAATVVKTLKKQTVQDQGSIAHVNRAVRAVAAAILHHNLWGMDVYEMGQASGPAGATIVPHVLQAWKTAQKMRQWFDIGDAADATVHRVSAAGRPTGLKRQPSAYKGQSEEAMVQLCQVVVERALFLLEFTPASFSFVRAAKLRWNLLAKYSTAIHRKNSWMHLVTELNAATELKSMLDYRRTSMERLHMPKTVTELVLEFVQSDVDVGEMQAMLETRNDRAGSRVVGMATIARALGASSSGRLQHVLLEGLACTMRAIGLEDCCATSLHFFNSLNGCAEAKRKALSEAVAHCLKASADILTTRSSSKCLAAEGDSGALVSSALKAMAMDYDVRDSYLLYDSKVLPHILRLLPSDNVRVRRVAQAIIRVLMSHFVAIPDQSFYSTDMGLPTLSAFQKQLLAAVRLQLEGIVGTVQHQVDSPYTALCLTRNHAGYCAPFVAVLPNHSISFWLFVEEQACQYALKVGDEVRRGPHWISSQDEDGGDAGVGTIVSIQTPTTVQVKWQTTSTTSVYTWDPSVPLYEVQLVDEGVGGMVFLHGNRNLVSDTEEMAAWSHYGMFLTDEGQIKYIVSSGAPDKDSIFESTDSVHWNAWNHVCLVKEDAHLRLYLNGALDSQHVLDDHIPSTAAHEVLIESVHPCFGHGDGNRWPVSFPGATRLVVTFDPLTQLDKSNGDFICFFASADEAEVWGQPMYSHSFPGVNQECSLVIPSDSTVVYFHSSSQTVKWGFRLLVAAEYDDDRQFHDVLNTFPFYFGEPPSRVLDAPSARCWVSHFSVLNAPLQTHDVALRMRLDSQECTPYAFPVDRTLQTLGLIQTCAETQFGRSFITNSVLIRHLMVVAFMGAAETQCGALYVLVELAPTLSTALVDDAFGRAFPASSSGSFLDSVWENLGAILNVWPSTDALHPSVQCHVTVETQPAALSAMSLVQAYLSLVRALARSSRDWLDRVHALLLSSMEHTDSPHEMSLVLASVAVLGGTYDGVGIGSRVRCCVNIDGKESVEVGSVIQFRLKGEARMASVLFDCDNSRPVDVPISDVTVDDDNDEEADGMSAVNTQHLWDNDDTTKALLGRLERLLHKWQRIDAASDKSVDPRRYKPRTKSHDKVQVLESDHPYANDTHTTVTLDFPGADAILIVFDPMTSTEPDCDFVRFVKREIGDERSGATYGDDKYSGVHFPGVGAVPPLRIPASSVDVVFHTDSTTTDWGYRLHATATTESLVLPPETPPSPSKGAWGDLRARIFKVLSRHAHVLAPSWTRTLMGEMARTAVMPYTGRPLTSMPKSQVFESKHPYANSISEYMAVTFKGANLLSISFDPLSRTEHGCDYVVFFKDKSLGDRWGDHQYTGRAGSENWPGVGGRPPLLIPAEGFTLLWCTDSSNVDWGWKFIVKATFPSLSPLELTSEQLNQRAYHVTEMLYEQTQYQAMPRSRDFDGFEEDEGAEVKSPFLLLPPSPPPAFPSKSSKWHRIQSFDNVGLYERPDDKAAVVDVLTHNIHVKILNDSVMDWVHVETKGGDVGWIRKRKGDVWVIQPLDPTDLAVLIDEDTVLVGIDDEPFDHQPPVVDDTNEEQDELANFASHFTLEELKGHAHRLHSMAVETYYATAIHSARRSLMTVFSTLTPCPLTSLSTSPTLLLELLVMFLTQRSLMFPHLVKAKLQLQLFQWLDSSPALLSAVVSYSTSILNHTIQTLQSHRRAMVRTLESPHPYTDNADTYWRVNMPGAKCIKIVFDSRSKTEAGCDWLCFYAATDRHVTYGEAQYSGRGGSENWPGFGNRPPLIIDSDRFEVYFHSDGSGTDWGWAFTAYGIVSSDNPSCPPNSSVVDMEKPMVACWLLHALTATPLKSSNVEEAVLNNALVLQTWIDCLTGMPRQVKLQVLAMITNVALDHSVWARMTPCHVNLWSNIRTLVKQRMRSQHKCEERQELKSMYLQALIQCAMALDVAVESCGYPSTSTSFAREVVQKPTGDTTTAYTVDTTSLSVSFANTTLVHAWTFEAKSVVGTVLVGIRRNDGWNIQWTTSVAKDAPPPPDMYVDTNHVLVFNPRDVIRVEMDLERLVLLRNNAKVLDKRIPPPSSNSTAVLHPVVTVFNPSDIVIVSAAPSLRIPVEFPDPAWYVKALDSMSALWTECASFDSRTRHRRRPLVATRESSHPLADDSWVDTIQIPDAVKLEIRFDRQTQLDAKDTIVLSSSSTEHHQSHVLTGLDGKASPNHAAFGPPEDSKTSLRAGDVVVRHDRDWVYGDEDGGPGDRGTVTEIVGWKHRSGAGVKVKWTCTGHENVYRYGYNGYFDVVLLSTAVAPPPSVLWIEGDTVQVSVTPFRLAHGKDASGFRGSVDFNRHMCLVLPITPAHLTLGDDFSIQFWIRLADFKDDKRPQTIFFAGHPASSPVLACLHLSVASDFKLRLAFKTDDFVDSLVTEPLVPVSHTWTHITITSSGSDVVLYKFGEKWASHTFYGRSSYTTPFHTMLWGHHIPPNDTAGRPGFRPFGGLAGQLYDIQLWDAPLSSTEICRTLFAKQTSGGNDLYPPPPLPPSSLNPWTTINKSGKDFTSVRSDVCIRRGQAYFEATLLSGGTVLVGWVEAGSWLRRKTAGIGDCASSYAIDVNRQYMWHNGPSPFAAPKGVRGNAGDVLGCWLDVEGGVMSFTLNGVTIGDSFTAPKAVTTTSPTRTSSASRQSAVLKIAPLLSPRNGRSAALNSTPRSMSSYEVKVAELMGMGCTRQSAIEALERNDQSVPRALEWLLHHDHPEDKPSTDRVSGPAVALVDDATPVPNQWQHGHGFHAAVSLSPMGGQGVVWNLGQSPFVHPPQGLTSPSVWSHRVASTTTATDQPQHAFQVFDWAEDGWETIKVRHNLLDMTPQLLHQYVLDEGDGLQVRDAKGGPPGELVSTETSSLSSSPLKPWKGWIYSPIHNQGTVPWGFKFTVFGHFHRNSLPKMRFVLRGGYNPLESHRKAALQLVQYVNKKARPMDVAHVVRAPWAEFALRDEDWVRWPLLCELASGASIPSPDSPPANGFELNQAKLAQCFKWLQEFNLVMHCLLPLVHFEAETSDTTTTMLFGQFKLSAMIGACRGLIFQALKKGLWDDCLKRTQRSGVSLEMTLNRPKAMRHRAAGLVDTEARTTLFGQAFRQLNSSENHHFRRSDNVYYVKFLGENAEDAGGPYRETFAQYASELHSAQIPMMLRTANAAHNVGVGREKWVVNPSAFASVRLRRRMFTFLGKVMGASVRSKDFLALDLAGLLWKLLVNDGVSVDDLEGVDKMLVQSMSKMRSIDQVGVTEDMFEDIVLETFTTLSTDNRVVEIKPHGASIAVTFSTRVEFADLVEHFRLHEFDTVVRYVQEGLAKVLPLNLMSLFTATEFESMVCGCPEVDVDLLAQCTEYSSCAATDMHIVWFWSTLRKFSHEERSAFLRFVWGRSRLPHSVAEFPQWFKLQSFNKSPADTYLPVAHTCFFALELPSYTSEELLMKKLLYAIYNCQEIDADGDSVAANQLGWEE</sequence>
<dbReference type="SMART" id="SM00119">
    <property type="entry name" value="HECTc"/>
    <property type="match status" value="1"/>
</dbReference>
<dbReference type="Gene3D" id="2.60.120.290">
    <property type="entry name" value="Spermadhesin, CUB domain"/>
    <property type="match status" value="1"/>
</dbReference>
<dbReference type="PROSITE" id="PS51416">
    <property type="entry name" value="MIB_HERC2"/>
    <property type="match status" value="1"/>
</dbReference>
<evidence type="ECO:0000259" key="5">
    <source>
        <dbReference type="PROSITE" id="PS50188"/>
    </source>
</evidence>
<evidence type="ECO:0000259" key="7">
    <source>
        <dbReference type="PROSITE" id="PS51416"/>
    </source>
</evidence>
<dbReference type="Gene3D" id="3.90.1750.10">
    <property type="entry name" value="Hect, E3 ligase catalytic domains"/>
    <property type="match status" value="1"/>
</dbReference>
<dbReference type="InterPro" id="IPR003877">
    <property type="entry name" value="SPRY_dom"/>
</dbReference>
<dbReference type="Gene3D" id="2.30.30.40">
    <property type="entry name" value="SH3 Domains"/>
    <property type="match status" value="3"/>
</dbReference>
<gene>
    <name evidence="8" type="ORF">DYB26_000048</name>
</gene>
<evidence type="ECO:0000256" key="3">
    <source>
        <dbReference type="SAM" id="MobiDB-lite"/>
    </source>
</evidence>
<organism evidence="8 9">
    <name type="scientific">Aphanomyces astaci</name>
    <name type="common">Crayfish plague agent</name>
    <dbReference type="NCBI Taxonomy" id="112090"/>
    <lineage>
        <taxon>Eukaryota</taxon>
        <taxon>Sar</taxon>
        <taxon>Stramenopiles</taxon>
        <taxon>Oomycota</taxon>
        <taxon>Saprolegniomycetes</taxon>
        <taxon>Saprolegniales</taxon>
        <taxon>Verrucalvaceae</taxon>
        <taxon>Aphanomyces</taxon>
    </lineage>
</organism>
<dbReference type="PROSITE" id="PS50237">
    <property type="entry name" value="HECT"/>
    <property type="match status" value="1"/>
</dbReference>
<dbReference type="GO" id="GO:0016567">
    <property type="term" value="P:protein ubiquitination"/>
    <property type="evidence" value="ECO:0007669"/>
    <property type="project" value="InterPro"/>
</dbReference>
<dbReference type="InterPro" id="IPR043136">
    <property type="entry name" value="B30.2/SPRY_sf"/>
</dbReference>
<feature type="domain" description="MIB/HERC2" evidence="7">
    <location>
        <begin position="3529"/>
        <end position="3605"/>
    </location>
</feature>
<comment type="caution">
    <text evidence="8">The sequence shown here is derived from an EMBL/GenBank/DDBJ whole genome shotgun (WGS) entry which is preliminary data.</text>
</comment>
<dbReference type="EMBL" id="QUTF01011621">
    <property type="protein sequence ID" value="RHZ27703.1"/>
    <property type="molecule type" value="Genomic_DNA"/>
</dbReference>
<dbReference type="InterPro" id="IPR035983">
    <property type="entry name" value="Hect_E3_ubiquitin_ligase"/>
</dbReference>
<accession>A0A3R6YY34</accession>
<dbReference type="InterPro" id="IPR000569">
    <property type="entry name" value="HECT_dom"/>
</dbReference>
<dbReference type="SUPFAM" id="SSF49899">
    <property type="entry name" value="Concanavalin A-like lectins/glucanases"/>
    <property type="match status" value="3"/>
</dbReference>
<dbReference type="InterPro" id="IPR042469">
    <property type="entry name" value="HECTD3"/>
</dbReference>
<evidence type="ECO:0000313" key="9">
    <source>
        <dbReference type="Proteomes" id="UP000286510"/>
    </source>
</evidence>
<dbReference type="GO" id="GO:0004842">
    <property type="term" value="F:ubiquitin-protein transferase activity"/>
    <property type="evidence" value="ECO:0007669"/>
    <property type="project" value="InterPro"/>
</dbReference>
<dbReference type="InterPro" id="IPR037252">
    <property type="entry name" value="Mib_Herc2_sf"/>
</dbReference>
<feature type="domain" description="B30.2/SPRY" evidence="5">
    <location>
        <begin position="3799"/>
        <end position="3992"/>
    </location>
</feature>
<dbReference type="Pfam" id="PF00632">
    <property type="entry name" value="HECT"/>
    <property type="match status" value="1"/>
</dbReference>
<evidence type="ECO:0000313" key="8">
    <source>
        <dbReference type="EMBL" id="RHZ27703.1"/>
    </source>
</evidence>
<dbReference type="SMART" id="SM00165">
    <property type="entry name" value="UBA"/>
    <property type="match status" value="1"/>
</dbReference>
<dbReference type="VEuPathDB" id="FungiDB:H257_10038"/>
<name>A0A3R6YY34_APHAT</name>
<dbReference type="PROSITE" id="PS50030">
    <property type="entry name" value="UBA"/>
    <property type="match status" value="1"/>
</dbReference>
<dbReference type="InterPro" id="IPR035914">
    <property type="entry name" value="Sperma_CUB_dom_sf"/>
</dbReference>
<dbReference type="InterPro" id="IPR010606">
    <property type="entry name" value="Mib_Herc2"/>
</dbReference>